<accession>A0AAE1EPN7</accession>
<gene>
    <name evidence="2" type="ORF">Pcinc_034841</name>
</gene>
<dbReference type="Proteomes" id="UP001286313">
    <property type="component" value="Unassembled WGS sequence"/>
</dbReference>
<reference evidence="2" key="1">
    <citation type="submission" date="2023-10" db="EMBL/GenBank/DDBJ databases">
        <title>Genome assemblies of two species of porcelain crab, Petrolisthes cinctipes and Petrolisthes manimaculis (Anomura: Porcellanidae).</title>
        <authorList>
            <person name="Angst P."/>
        </authorList>
    </citation>
    <scope>NUCLEOTIDE SEQUENCE</scope>
    <source>
        <strain evidence="2">PB745_01</strain>
        <tissue evidence="2">Gill</tissue>
    </source>
</reference>
<organism evidence="2 3">
    <name type="scientific">Petrolisthes cinctipes</name>
    <name type="common">Flat porcelain crab</name>
    <dbReference type="NCBI Taxonomy" id="88211"/>
    <lineage>
        <taxon>Eukaryota</taxon>
        <taxon>Metazoa</taxon>
        <taxon>Ecdysozoa</taxon>
        <taxon>Arthropoda</taxon>
        <taxon>Crustacea</taxon>
        <taxon>Multicrustacea</taxon>
        <taxon>Malacostraca</taxon>
        <taxon>Eumalacostraca</taxon>
        <taxon>Eucarida</taxon>
        <taxon>Decapoda</taxon>
        <taxon>Pleocyemata</taxon>
        <taxon>Anomura</taxon>
        <taxon>Galatheoidea</taxon>
        <taxon>Porcellanidae</taxon>
        <taxon>Petrolisthes</taxon>
    </lineage>
</organism>
<feature type="region of interest" description="Disordered" evidence="1">
    <location>
        <begin position="1"/>
        <end position="62"/>
    </location>
</feature>
<evidence type="ECO:0000313" key="3">
    <source>
        <dbReference type="Proteomes" id="UP001286313"/>
    </source>
</evidence>
<evidence type="ECO:0000256" key="1">
    <source>
        <dbReference type="SAM" id="MobiDB-lite"/>
    </source>
</evidence>
<comment type="caution">
    <text evidence="2">The sequence shown here is derived from an EMBL/GenBank/DDBJ whole genome shotgun (WGS) entry which is preliminary data.</text>
</comment>
<evidence type="ECO:0000313" key="2">
    <source>
        <dbReference type="EMBL" id="KAK3859005.1"/>
    </source>
</evidence>
<name>A0AAE1EPN7_PETCI</name>
<proteinExistence type="predicted"/>
<keyword evidence="3" id="KW-1185">Reference proteome</keyword>
<sequence length="154" mass="17154">MGWRYQDTPESPQGYQDIPKNPQRYQDTPESPQGYQDTLESPQGYQDTPESPQGYQDTPESRSVYQNIAVGQATKPFGKWGRQTSRAACVPLNCPRVAQLIWHKLDTVLAGPLLPSAVCQPAVAGKCRGSVRPWEPLCQGVKMNNNNLVCPHMQ</sequence>
<feature type="compositionally biased region" description="Polar residues" evidence="1">
    <location>
        <begin position="23"/>
        <end position="62"/>
    </location>
</feature>
<dbReference type="EMBL" id="JAWQEG010005143">
    <property type="protein sequence ID" value="KAK3859005.1"/>
    <property type="molecule type" value="Genomic_DNA"/>
</dbReference>
<dbReference type="AlphaFoldDB" id="A0AAE1EPN7"/>
<protein>
    <submittedName>
        <fullName evidence="2">Uncharacterized protein</fullName>
    </submittedName>
</protein>